<dbReference type="AlphaFoldDB" id="A0A8K0XXV4"/>
<name>A0A8K0XXV4_9ENTR</name>
<evidence type="ECO:0000313" key="1">
    <source>
        <dbReference type="EMBL" id="MBK4716746.1"/>
    </source>
</evidence>
<gene>
    <name evidence="1" type="ORF">JJB97_15695</name>
</gene>
<comment type="caution">
    <text evidence="1">The sequence shown here is derived from an EMBL/GenBank/DDBJ whole genome shotgun (WGS) entry which is preliminary data.</text>
</comment>
<evidence type="ECO:0000313" key="2">
    <source>
        <dbReference type="Proteomes" id="UP000659047"/>
    </source>
</evidence>
<proteinExistence type="predicted"/>
<dbReference type="InterPro" id="IPR029039">
    <property type="entry name" value="Flavoprotein-like_sf"/>
</dbReference>
<keyword evidence="2" id="KW-1185">Reference proteome</keyword>
<accession>A0A8K0XXV4</accession>
<dbReference type="Proteomes" id="UP000659047">
    <property type="component" value="Unassembled WGS sequence"/>
</dbReference>
<protein>
    <submittedName>
        <fullName evidence="1">Uncharacterized protein</fullName>
    </submittedName>
</protein>
<dbReference type="EMBL" id="JAEPBH010000052">
    <property type="protein sequence ID" value="MBK4716746.1"/>
    <property type="molecule type" value="Genomic_DNA"/>
</dbReference>
<dbReference type="SUPFAM" id="SSF52218">
    <property type="entry name" value="Flavoproteins"/>
    <property type="match status" value="1"/>
</dbReference>
<sequence length="64" mass="7265">MMTQPERVCCLCPLRSPGCSCPALFKAWLDRALSRGFASGVGGTRWKELTLRGHYRRNERRIPA</sequence>
<reference evidence="1" key="1">
    <citation type="submission" date="2021-01" db="EMBL/GenBank/DDBJ databases">
        <title>Intestinitalea alba gen. nov., sp. nov., a novel genus of the family Enterobacteriaceae, isolated from the gut of the plastic-eating mealworm Tenebrio molitor L.</title>
        <authorList>
            <person name="Yang Y."/>
        </authorList>
    </citation>
    <scope>NUCLEOTIDE SEQUENCE</scope>
    <source>
        <strain evidence="1">BIT-L3</strain>
    </source>
</reference>
<organism evidence="1 2">
    <name type="scientific">Tenebrionibacter intestinalis</name>
    <dbReference type="NCBI Taxonomy" id="2799638"/>
    <lineage>
        <taxon>Bacteria</taxon>
        <taxon>Pseudomonadati</taxon>
        <taxon>Pseudomonadota</taxon>
        <taxon>Gammaproteobacteria</taxon>
        <taxon>Enterobacterales</taxon>
        <taxon>Enterobacteriaceae</taxon>
        <taxon>Tenebrionibacter/Tenebrionicola group</taxon>
        <taxon>Tenebrionibacter</taxon>
    </lineage>
</organism>